<comment type="caution">
    <text evidence="1">The sequence shown here is derived from an EMBL/GenBank/DDBJ whole genome shotgun (WGS) entry which is preliminary data.</text>
</comment>
<sequence length="126" mass="14510">MTMRPRRYLLSPRMKRTQGLKKKRGLLPKRRLDVDYLSYLGGGNTSAAASTYFRKCIKMTEDLFSNLTWTGSKKQKLVSLKDSRFSAACEEAMSRHENVFSKPDNMGFSHVMTKAFDEKDMLMIKA</sequence>
<evidence type="ECO:0000313" key="1">
    <source>
        <dbReference type="EMBL" id="OXU16267.1"/>
    </source>
</evidence>
<keyword evidence="2" id="KW-1185">Reference proteome</keyword>
<dbReference type="AlphaFoldDB" id="A0A232ED45"/>
<organism evidence="1 2">
    <name type="scientific">Trichomalopsis sarcophagae</name>
    <dbReference type="NCBI Taxonomy" id="543379"/>
    <lineage>
        <taxon>Eukaryota</taxon>
        <taxon>Metazoa</taxon>
        <taxon>Ecdysozoa</taxon>
        <taxon>Arthropoda</taxon>
        <taxon>Hexapoda</taxon>
        <taxon>Insecta</taxon>
        <taxon>Pterygota</taxon>
        <taxon>Neoptera</taxon>
        <taxon>Endopterygota</taxon>
        <taxon>Hymenoptera</taxon>
        <taxon>Apocrita</taxon>
        <taxon>Proctotrupomorpha</taxon>
        <taxon>Chalcidoidea</taxon>
        <taxon>Pteromalidae</taxon>
        <taxon>Pteromalinae</taxon>
        <taxon>Trichomalopsis</taxon>
    </lineage>
</organism>
<protein>
    <submittedName>
        <fullName evidence="1">Uncharacterized protein</fullName>
    </submittedName>
</protein>
<proteinExistence type="predicted"/>
<accession>A0A232ED45</accession>
<dbReference type="Proteomes" id="UP000215335">
    <property type="component" value="Unassembled WGS sequence"/>
</dbReference>
<name>A0A232ED45_9HYME</name>
<evidence type="ECO:0000313" key="2">
    <source>
        <dbReference type="Proteomes" id="UP000215335"/>
    </source>
</evidence>
<gene>
    <name evidence="1" type="ORF">TSAR_004525</name>
</gene>
<dbReference type="OrthoDB" id="7553767at2759"/>
<dbReference type="EMBL" id="NNAY01008557">
    <property type="protein sequence ID" value="OXU16267.1"/>
    <property type="molecule type" value="Genomic_DNA"/>
</dbReference>
<reference evidence="1 2" key="1">
    <citation type="journal article" date="2017" name="Curr. Biol.">
        <title>The Evolution of Venom by Co-option of Single-Copy Genes.</title>
        <authorList>
            <person name="Martinson E.O."/>
            <person name="Mrinalini"/>
            <person name="Kelkar Y.D."/>
            <person name="Chang C.H."/>
            <person name="Werren J.H."/>
        </authorList>
    </citation>
    <scope>NUCLEOTIDE SEQUENCE [LARGE SCALE GENOMIC DNA]</scope>
    <source>
        <strain evidence="1 2">Alberta</strain>
        <tissue evidence="1">Whole body</tissue>
    </source>
</reference>